<name>M5AFQ9_LEVBR</name>
<sequence>MDKQPEATQTIIFDDMVLEKIAGKTASEVDGVLSLQGNLIDNLSDRLTESDRPQSGVDIELDDQQKTVAIELDAILEYGKRAEEIVTKVTSKITSAVTTMTGYRVTEVKLRVKDMLTKDEWQQRQQSSRSKKKKDD</sequence>
<gene>
    <name evidence="3" type="ORF">LVISKB_1998</name>
</gene>
<evidence type="ECO:0000313" key="3">
    <source>
        <dbReference type="EMBL" id="BAN07633.1"/>
    </source>
</evidence>
<evidence type="ECO:0000256" key="1">
    <source>
        <dbReference type="ARBA" id="ARBA00005721"/>
    </source>
</evidence>
<dbReference type="Proteomes" id="UP000012042">
    <property type="component" value="Chromosome"/>
</dbReference>
<dbReference type="PANTHER" id="PTHR34297">
    <property type="entry name" value="HYPOTHETICAL CYTOSOLIC PROTEIN-RELATED"/>
    <property type="match status" value="1"/>
</dbReference>
<comment type="similarity">
    <text evidence="1">Belongs to the asp23 family.</text>
</comment>
<reference evidence="3 4" key="1">
    <citation type="journal article" date="2013" name="PLoS ONE">
        <title>Genomic Analysis by Deep Sequencing of the Probiotic Lactobacillus brevis KB290 Harboring Nine Plasmids Reveals Genomic Stability.</title>
        <authorList>
            <person name="Fukao M."/>
            <person name="Oshima K."/>
            <person name="Morita H."/>
            <person name="Toh H."/>
            <person name="Suda W."/>
            <person name="Kim S.W."/>
            <person name="Suzuki S."/>
            <person name="Yakabe T."/>
            <person name="Hattori M."/>
            <person name="Yajima N."/>
        </authorList>
    </citation>
    <scope>NUCLEOTIDE SEQUENCE [LARGE SCALE GENOMIC DNA]</scope>
    <source>
        <strain evidence="3 4">KB290</strain>
    </source>
</reference>
<evidence type="ECO:0000313" key="4">
    <source>
        <dbReference type="Proteomes" id="UP000012042"/>
    </source>
</evidence>
<dbReference type="Pfam" id="PF03780">
    <property type="entry name" value="Asp23"/>
    <property type="match status" value="1"/>
</dbReference>
<organism evidence="3 4">
    <name type="scientific">Levilactobacillus brevis KB290</name>
    <dbReference type="NCBI Taxonomy" id="1001583"/>
    <lineage>
        <taxon>Bacteria</taxon>
        <taxon>Bacillati</taxon>
        <taxon>Bacillota</taxon>
        <taxon>Bacilli</taxon>
        <taxon>Lactobacillales</taxon>
        <taxon>Lactobacillaceae</taxon>
        <taxon>Levilactobacillus</taxon>
    </lineage>
</organism>
<proteinExistence type="inferred from homology"/>
<protein>
    <recommendedName>
        <fullName evidence="2">Stress response regulator gls24 homolog</fullName>
    </recommendedName>
</protein>
<dbReference type="KEGG" id="lbk:LVISKB_1998"/>
<dbReference type="PATRIC" id="fig|1001583.3.peg.1982"/>
<dbReference type="PANTHER" id="PTHR34297:SF3">
    <property type="entry name" value="ALKALINE SHOCK PROTEIN 23"/>
    <property type="match status" value="1"/>
</dbReference>
<dbReference type="InterPro" id="IPR005531">
    <property type="entry name" value="Asp23"/>
</dbReference>
<dbReference type="RefSeq" id="WP_015474302.1">
    <property type="nucleotide sequence ID" value="NC_020819.1"/>
</dbReference>
<accession>M5AFQ9</accession>
<evidence type="ECO:0000256" key="2">
    <source>
        <dbReference type="ARBA" id="ARBA00039575"/>
    </source>
</evidence>
<dbReference type="AlphaFoldDB" id="M5AFQ9"/>
<dbReference type="HOGENOM" id="CLU_113198_1_1_9"/>
<dbReference type="EMBL" id="AP012167">
    <property type="protein sequence ID" value="BAN07633.1"/>
    <property type="molecule type" value="Genomic_DNA"/>
</dbReference>